<dbReference type="SUPFAM" id="SSF81442">
    <property type="entry name" value="Cytochrome c oxidase subunit I-like"/>
    <property type="match status" value="1"/>
</dbReference>
<keyword evidence="1" id="KW-0812">Transmembrane</keyword>
<organism evidence="2">
    <name type="scientific">marine metagenome</name>
    <dbReference type="NCBI Taxonomy" id="408172"/>
    <lineage>
        <taxon>unclassified sequences</taxon>
        <taxon>metagenomes</taxon>
        <taxon>ecological metagenomes</taxon>
    </lineage>
</organism>
<protein>
    <submittedName>
        <fullName evidence="2">Uncharacterized protein</fullName>
    </submittedName>
</protein>
<evidence type="ECO:0000256" key="1">
    <source>
        <dbReference type="SAM" id="Phobius"/>
    </source>
</evidence>
<dbReference type="Gene3D" id="1.20.210.10">
    <property type="entry name" value="Cytochrome c oxidase-like, subunit I domain"/>
    <property type="match status" value="1"/>
</dbReference>
<gene>
    <name evidence="2" type="ORF">METZ01_LOCUS201477</name>
</gene>
<keyword evidence="1" id="KW-1133">Transmembrane helix</keyword>
<dbReference type="EMBL" id="UINC01043915">
    <property type="protein sequence ID" value="SVB48623.1"/>
    <property type="molecule type" value="Genomic_DNA"/>
</dbReference>
<feature type="transmembrane region" description="Helical" evidence="1">
    <location>
        <begin position="63"/>
        <end position="83"/>
    </location>
</feature>
<feature type="non-terminal residue" evidence="2">
    <location>
        <position position="1"/>
    </location>
</feature>
<feature type="transmembrane region" description="Helical" evidence="1">
    <location>
        <begin position="145"/>
        <end position="163"/>
    </location>
</feature>
<accession>A0A382EF78</accession>
<feature type="transmembrane region" description="Helical" evidence="1">
    <location>
        <begin position="169"/>
        <end position="194"/>
    </location>
</feature>
<sequence>VGDVLTSLILFWGLMLLTYFLMQNGLSIFNDVTKSMSHFMLEKALGPGIDLVEGRDGSASKAWFIQGMLWLIAASTLAFEGLWLKQDPTALHSLSAWGYDPTASSLIYASTYAALYGGIGMLLIGSSLHIMPRLAGTELASERNATLVSFLWTLSVLILVVAAHDSEILGVNIFLIGTGMHALGFIAIVINLLLTISDRQRALPVPGWLIIMGMLADPISTAATIITGSIQTGAGQWLLAHMIG</sequence>
<keyword evidence="1" id="KW-0472">Membrane</keyword>
<dbReference type="InterPro" id="IPR036927">
    <property type="entry name" value="Cyt_c_oxase-like_su1_sf"/>
</dbReference>
<evidence type="ECO:0000313" key="2">
    <source>
        <dbReference type="EMBL" id="SVB48623.1"/>
    </source>
</evidence>
<feature type="transmembrane region" description="Helical" evidence="1">
    <location>
        <begin position="6"/>
        <end position="29"/>
    </location>
</feature>
<feature type="non-terminal residue" evidence="2">
    <location>
        <position position="244"/>
    </location>
</feature>
<dbReference type="AlphaFoldDB" id="A0A382EF78"/>
<name>A0A382EF78_9ZZZZ</name>
<feature type="transmembrane region" description="Helical" evidence="1">
    <location>
        <begin position="103"/>
        <end position="124"/>
    </location>
</feature>
<reference evidence="2" key="1">
    <citation type="submission" date="2018-05" db="EMBL/GenBank/DDBJ databases">
        <authorList>
            <person name="Lanie J.A."/>
            <person name="Ng W.-L."/>
            <person name="Kazmierczak K.M."/>
            <person name="Andrzejewski T.M."/>
            <person name="Davidsen T.M."/>
            <person name="Wayne K.J."/>
            <person name="Tettelin H."/>
            <person name="Glass J.I."/>
            <person name="Rusch D."/>
            <person name="Podicherti R."/>
            <person name="Tsui H.-C.T."/>
            <person name="Winkler M.E."/>
        </authorList>
    </citation>
    <scope>NUCLEOTIDE SEQUENCE</scope>
</reference>
<proteinExistence type="predicted"/>